<dbReference type="GO" id="GO:0051205">
    <property type="term" value="P:protein insertion into membrane"/>
    <property type="evidence" value="ECO:0007669"/>
    <property type="project" value="UniProtKB-UniRule"/>
</dbReference>
<dbReference type="InterPro" id="IPR026592">
    <property type="entry name" value="BamE"/>
</dbReference>
<dbReference type="OrthoDB" id="9808250at2"/>
<evidence type="ECO:0000256" key="3">
    <source>
        <dbReference type="ARBA" id="ARBA00023237"/>
    </source>
</evidence>
<evidence type="ECO:0000256" key="1">
    <source>
        <dbReference type="ARBA" id="ARBA00022729"/>
    </source>
</evidence>
<proteinExistence type="inferred from homology"/>
<dbReference type="EMBL" id="VORZ01000002">
    <property type="protein sequence ID" value="TXD97040.1"/>
    <property type="molecule type" value="Genomic_DNA"/>
</dbReference>
<evidence type="ECO:0000256" key="4">
    <source>
        <dbReference type="HAMAP-Rule" id="MF_00925"/>
    </source>
</evidence>
<evidence type="ECO:0000256" key="2">
    <source>
        <dbReference type="ARBA" id="ARBA00023136"/>
    </source>
</evidence>
<evidence type="ECO:0000259" key="5">
    <source>
        <dbReference type="Pfam" id="PF04355"/>
    </source>
</evidence>
<dbReference type="Gene3D" id="3.30.1450.10">
    <property type="match status" value="1"/>
</dbReference>
<keyword evidence="7" id="KW-1185">Reference proteome</keyword>
<dbReference type="Pfam" id="PF04355">
    <property type="entry name" value="BamE"/>
    <property type="match status" value="1"/>
</dbReference>
<organism evidence="6 7">
    <name type="scientific">Psychrobacter frigidicola</name>
    <dbReference type="NCBI Taxonomy" id="45611"/>
    <lineage>
        <taxon>Bacteria</taxon>
        <taxon>Pseudomonadati</taxon>
        <taxon>Pseudomonadota</taxon>
        <taxon>Gammaproteobacteria</taxon>
        <taxon>Moraxellales</taxon>
        <taxon>Moraxellaceae</taxon>
        <taxon>Psychrobacter</taxon>
    </lineage>
</organism>
<dbReference type="PANTHER" id="PTHR37482:SF1">
    <property type="entry name" value="OUTER MEMBRANE PROTEIN ASSEMBLY FACTOR BAME"/>
    <property type="match status" value="1"/>
</dbReference>
<protein>
    <recommendedName>
        <fullName evidence="4">Outer membrane protein assembly factor BamE</fullName>
    </recommendedName>
</protein>
<evidence type="ECO:0000313" key="7">
    <source>
        <dbReference type="Proteomes" id="UP000321903"/>
    </source>
</evidence>
<dbReference type="HAMAP" id="MF_00925">
    <property type="entry name" value="OM_assembly_BamE"/>
    <property type="match status" value="1"/>
</dbReference>
<comment type="subcellular location">
    <subcellularLocation>
        <location evidence="4">Cell outer membrane</location>
    </subcellularLocation>
</comment>
<name>A0A5C7A8F6_9GAMM</name>
<comment type="caution">
    <text evidence="6">The sequence shown here is derived from an EMBL/GenBank/DDBJ whole genome shotgun (WGS) entry which is preliminary data.</text>
</comment>
<dbReference type="RefSeq" id="WP_147223745.1">
    <property type="nucleotide sequence ID" value="NZ_CAJGYY010000001.1"/>
</dbReference>
<dbReference type="PANTHER" id="PTHR37482">
    <property type="entry name" value="OUTER MEMBRANE PROTEIN ASSEMBLY FACTOR BAME"/>
    <property type="match status" value="1"/>
</dbReference>
<sequence length="145" mass="16003">MSHLTMIKPLTFCSFKHRPSSHIQSLFRKLTMTATLGAVIAMSGCSLLSVYKIDLPQGTPITQTEAQKLKVGMNQNQVLYILGSPAIKDTLEPNRWDYIYDYKAGTDGSRKGIANVKNASQHLIVYFDANGVVTRIEGLESLPVS</sequence>
<dbReference type="AlphaFoldDB" id="A0A5C7A8F6"/>
<gene>
    <name evidence="4" type="primary">bamE</name>
    <name evidence="6" type="ORF">ES754_08500</name>
</gene>
<dbReference type="InterPro" id="IPR007450">
    <property type="entry name" value="BamE_dom"/>
</dbReference>
<accession>A0A5C7A8F6</accession>
<dbReference type="Proteomes" id="UP000321903">
    <property type="component" value="Unassembled WGS sequence"/>
</dbReference>
<dbReference type="GO" id="GO:0043165">
    <property type="term" value="P:Gram-negative-bacterium-type cell outer membrane assembly"/>
    <property type="evidence" value="ECO:0007669"/>
    <property type="project" value="UniProtKB-UniRule"/>
</dbReference>
<dbReference type="InterPro" id="IPR037873">
    <property type="entry name" value="BamE-like"/>
</dbReference>
<comment type="similarity">
    <text evidence="4">Belongs to the BamE family.</text>
</comment>
<dbReference type="GO" id="GO:0030674">
    <property type="term" value="F:protein-macromolecule adaptor activity"/>
    <property type="evidence" value="ECO:0007669"/>
    <property type="project" value="TreeGrafter"/>
</dbReference>
<keyword evidence="1 4" id="KW-0732">Signal</keyword>
<dbReference type="GO" id="GO:1990063">
    <property type="term" value="C:Bam protein complex"/>
    <property type="evidence" value="ECO:0007669"/>
    <property type="project" value="TreeGrafter"/>
</dbReference>
<keyword evidence="3 4" id="KW-0998">Cell outer membrane</keyword>
<feature type="domain" description="Outer membrane protein assembly factor BamE" evidence="5">
    <location>
        <begin position="58"/>
        <end position="136"/>
    </location>
</feature>
<reference evidence="6 7" key="1">
    <citation type="submission" date="2019-08" db="EMBL/GenBank/DDBJ databases">
        <title>Genome sequence of Psychrobacter frigidicola ACAM304 (type strain).</title>
        <authorList>
            <person name="Bowman J.P."/>
        </authorList>
    </citation>
    <scope>NUCLEOTIDE SEQUENCE [LARGE SCALE GENOMIC DNA]</scope>
    <source>
        <strain evidence="6 7">ACAM 304</strain>
    </source>
</reference>
<keyword evidence="2 4" id="KW-0472">Membrane</keyword>
<evidence type="ECO:0000313" key="6">
    <source>
        <dbReference type="EMBL" id="TXD97040.1"/>
    </source>
</evidence>
<comment type="function">
    <text evidence="4">Part of the outer membrane protein assembly complex, which is involved in assembly and insertion of beta-barrel proteins into the outer membrane.</text>
</comment>
<comment type="subunit">
    <text evidence="4">Part of the Bam complex.</text>
</comment>